<keyword evidence="3" id="KW-0690">Ribosome biogenesis</keyword>
<name>A0AA86T668_9FABA</name>
<dbReference type="FunFam" id="1.25.40.480:FF:000001">
    <property type="entry name" value="Bystin (51.6 kD)-like"/>
    <property type="match status" value="1"/>
</dbReference>
<evidence type="ECO:0000256" key="5">
    <source>
        <dbReference type="ARBA" id="ARBA00074032"/>
    </source>
</evidence>
<dbReference type="GO" id="GO:0005737">
    <property type="term" value="C:cytoplasm"/>
    <property type="evidence" value="ECO:0007669"/>
    <property type="project" value="TreeGrafter"/>
</dbReference>
<dbReference type="EMBL" id="OY731405">
    <property type="protein sequence ID" value="CAJ1972530.1"/>
    <property type="molecule type" value="Genomic_DNA"/>
</dbReference>
<dbReference type="GO" id="GO:0030515">
    <property type="term" value="F:snoRNA binding"/>
    <property type="evidence" value="ECO:0007669"/>
    <property type="project" value="TreeGrafter"/>
</dbReference>
<sequence>MKFKEEREGGELASVKTYSQQQPLSPPYLLVATSSVDIFLLRLRVNLKNFPGSTVPATFGILFHVGVLLHYILFWLKCGLEIRGHFSYPLSSFFPPRMAKRKERIQNPEPFEPYGADHAKTKKLSKAPKRYQQEEKFIAPNLSSKIMKEALLQQKEEREAEHDNAATFLEEIPNADDDGDDIDDFVGFSETQSQFDGYEEEINEEDERLMEAFFPKEPGQQKTLADLIVQRIKEKDASVASEMRPVPKLDKSIIDIYKGVGTHLSKYTIGKIPKAFKHIPSMQLWEEVLYITEPENWSPNALYQATRIFASNFGAKKAERFYKLVLLPRVREDIRKNKRLHFALYQTLKKALYKPAAFFKGILFPLCESRTCTLREAVIVGSIIEKVSIPPLHSSVALLKLSGMEYCGTTSYFIKLLLEKKYALPYRVVDAVVAHFMRFLNETRIMPVIWHQSFLAFVQRYKNELQKEDKDRLRNLLEKQTHKLVTPEISREIDHSRNRGELKDKQKFRKDILLPVFVIKTIEEDRFDIPDVPMEED</sequence>
<keyword evidence="6" id="KW-1133">Transmembrane helix</keyword>
<keyword evidence="8" id="KW-1185">Reference proteome</keyword>
<evidence type="ECO:0000313" key="8">
    <source>
        <dbReference type="Proteomes" id="UP001189624"/>
    </source>
</evidence>
<accession>A0AA86T668</accession>
<evidence type="ECO:0000256" key="6">
    <source>
        <dbReference type="SAM" id="Phobius"/>
    </source>
</evidence>
<reference evidence="7" key="1">
    <citation type="submission" date="2023-10" db="EMBL/GenBank/DDBJ databases">
        <authorList>
            <person name="Domelevo Entfellner J.-B."/>
        </authorList>
    </citation>
    <scope>NUCLEOTIDE SEQUENCE</scope>
</reference>
<comment type="subcellular location">
    <subcellularLocation>
        <location evidence="1">Nucleus</location>
        <location evidence="1">Nucleolus</location>
    </subcellularLocation>
</comment>
<evidence type="ECO:0000256" key="3">
    <source>
        <dbReference type="ARBA" id="ARBA00022517"/>
    </source>
</evidence>
<evidence type="ECO:0000256" key="2">
    <source>
        <dbReference type="ARBA" id="ARBA00007114"/>
    </source>
</evidence>
<organism evidence="7 8">
    <name type="scientific">Sphenostylis stenocarpa</name>
    <dbReference type="NCBI Taxonomy" id="92480"/>
    <lineage>
        <taxon>Eukaryota</taxon>
        <taxon>Viridiplantae</taxon>
        <taxon>Streptophyta</taxon>
        <taxon>Embryophyta</taxon>
        <taxon>Tracheophyta</taxon>
        <taxon>Spermatophyta</taxon>
        <taxon>Magnoliopsida</taxon>
        <taxon>eudicotyledons</taxon>
        <taxon>Gunneridae</taxon>
        <taxon>Pentapetalae</taxon>
        <taxon>rosids</taxon>
        <taxon>fabids</taxon>
        <taxon>Fabales</taxon>
        <taxon>Fabaceae</taxon>
        <taxon>Papilionoideae</taxon>
        <taxon>50 kb inversion clade</taxon>
        <taxon>NPAAA clade</taxon>
        <taxon>indigoferoid/millettioid clade</taxon>
        <taxon>Phaseoleae</taxon>
        <taxon>Sphenostylis</taxon>
    </lineage>
</organism>
<keyword evidence="4" id="KW-0539">Nucleus</keyword>
<feature type="transmembrane region" description="Helical" evidence="6">
    <location>
        <begin position="57"/>
        <end position="76"/>
    </location>
</feature>
<evidence type="ECO:0000256" key="4">
    <source>
        <dbReference type="ARBA" id="ARBA00023242"/>
    </source>
</evidence>
<comment type="similarity">
    <text evidence="2">Belongs to the bystin family.</text>
</comment>
<proteinExistence type="inferred from homology"/>
<protein>
    <recommendedName>
        <fullName evidence="5">Bystin</fullName>
    </recommendedName>
</protein>
<keyword evidence="6" id="KW-0472">Membrane</keyword>
<dbReference type="GO" id="GO:0006364">
    <property type="term" value="P:rRNA processing"/>
    <property type="evidence" value="ECO:0007669"/>
    <property type="project" value="TreeGrafter"/>
</dbReference>
<dbReference type="Proteomes" id="UP001189624">
    <property type="component" value="Chromosome 8"/>
</dbReference>
<dbReference type="GO" id="GO:0030688">
    <property type="term" value="C:preribosome, small subunit precursor"/>
    <property type="evidence" value="ECO:0007669"/>
    <property type="project" value="TreeGrafter"/>
</dbReference>
<evidence type="ECO:0000313" key="7">
    <source>
        <dbReference type="EMBL" id="CAJ1972530.1"/>
    </source>
</evidence>
<gene>
    <name evidence="7" type="ORF">AYBTSS11_LOCUS24579</name>
</gene>
<dbReference type="Gene3D" id="1.25.40.480">
    <property type="match status" value="1"/>
</dbReference>
<evidence type="ECO:0000256" key="1">
    <source>
        <dbReference type="ARBA" id="ARBA00004604"/>
    </source>
</evidence>
<dbReference type="InterPro" id="IPR007955">
    <property type="entry name" value="Bystin"/>
</dbReference>
<dbReference type="Gramene" id="rna-AYBTSS11_LOCUS24579">
    <property type="protein sequence ID" value="CAJ1972530.1"/>
    <property type="gene ID" value="gene-AYBTSS11_LOCUS24579"/>
</dbReference>
<dbReference type="PANTHER" id="PTHR12821:SF0">
    <property type="entry name" value="BYSTIN"/>
    <property type="match status" value="1"/>
</dbReference>
<dbReference type="Pfam" id="PF05291">
    <property type="entry name" value="Bystin"/>
    <property type="match status" value="1"/>
</dbReference>
<dbReference type="PANTHER" id="PTHR12821">
    <property type="entry name" value="BYSTIN"/>
    <property type="match status" value="1"/>
</dbReference>
<dbReference type="GO" id="GO:0005730">
    <property type="term" value="C:nucleolus"/>
    <property type="evidence" value="ECO:0007669"/>
    <property type="project" value="UniProtKB-SubCell"/>
</dbReference>
<keyword evidence="6" id="KW-0812">Transmembrane</keyword>
<dbReference type="AlphaFoldDB" id="A0AA86T668"/>